<dbReference type="PANTHER" id="PTHR30363:SF56">
    <property type="entry name" value="TRANSCRIPTIONAL REGULATOR, DEOR FAMILY"/>
    <property type="match status" value="1"/>
</dbReference>
<dbReference type="Pfam" id="PF08220">
    <property type="entry name" value="HTH_DeoR"/>
    <property type="match status" value="1"/>
</dbReference>
<dbReference type="Proteomes" id="UP000233375">
    <property type="component" value="Unassembled WGS sequence"/>
</dbReference>
<dbReference type="InterPro" id="IPR036388">
    <property type="entry name" value="WH-like_DNA-bd_sf"/>
</dbReference>
<sequence length="250" mass="28033">MLTPERHQLILQLIREKNIVKIQELVEITHTSESTIRRDLTLLEEEGFLKRVHGGASKLQGKLSEPSMSEKTSKNRHEKQAIASFSAQFVEEGDSIYLDAGSSVTEMIPYLAHKNIVVVTNGLMHLEPLIKLGISTYLIGGYIKEKTNALVGRGALLSLNNYRFDKCFMGVNGIHPNSGYTTPDQEEAMVKYAAMKLSREAYVLADSSKFSEVYFSKIADLHEATIITNHLNEEVSKMYASKTRIKVVKV</sequence>
<evidence type="ECO:0000259" key="4">
    <source>
        <dbReference type="PROSITE" id="PS51000"/>
    </source>
</evidence>
<evidence type="ECO:0000256" key="2">
    <source>
        <dbReference type="ARBA" id="ARBA00023125"/>
    </source>
</evidence>
<accession>A0A2N0Z2R7</accession>
<dbReference type="PRINTS" id="PR00037">
    <property type="entry name" value="HTHLACR"/>
</dbReference>
<keyword evidence="6" id="KW-1185">Reference proteome</keyword>
<reference evidence="5 6" key="1">
    <citation type="journal article" date="2003" name="Int. J. Syst. Evol. Microbiol.">
        <title>Bacillus nealsonii sp. nov., isolated from a spacecraft-assembly facility, whose spores are gamma-radiation resistant.</title>
        <authorList>
            <person name="Venkateswaran K."/>
            <person name="Kempf M."/>
            <person name="Chen F."/>
            <person name="Satomi M."/>
            <person name="Nicholson W."/>
            <person name="Kern R."/>
        </authorList>
    </citation>
    <scope>NUCLEOTIDE SEQUENCE [LARGE SCALE GENOMIC DNA]</scope>
    <source>
        <strain evidence="5 6">FO-92</strain>
    </source>
</reference>
<dbReference type="InterPro" id="IPR018356">
    <property type="entry name" value="Tscrpt_reg_HTH_DeoR_CS"/>
</dbReference>
<dbReference type="Gene3D" id="3.40.50.1360">
    <property type="match status" value="1"/>
</dbReference>
<dbReference type="InterPro" id="IPR050313">
    <property type="entry name" value="Carb_Metab_HTH_regulators"/>
</dbReference>
<dbReference type="SUPFAM" id="SSF100950">
    <property type="entry name" value="NagB/RpiA/CoA transferase-like"/>
    <property type="match status" value="1"/>
</dbReference>
<dbReference type="OrthoDB" id="9797223at2"/>
<dbReference type="InterPro" id="IPR036390">
    <property type="entry name" value="WH_DNA-bd_sf"/>
</dbReference>
<dbReference type="InterPro" id="IPR001034">
    <property type="entry name" value="DeoR_HTH"/>
</dbReference>
<dbReference type="Pfam" id="PF00455">
    <property type="entry name" value="DeoRC"/>
    <property type="match status" value="1"/>
</dbReference>
<dbReference type="SUPFAM" id="SSF46785">
    <property type="entry name" value="Winged helix' DNA-binding domain"/>
    <property type="match status" value="1"/>
</dbReference>
<dbReference type="PROSITE" id="PS51000">
    <property type="entry name" value="HTH_DEOR_2"/>
    <property type="match status" value="1"/>
</dbReference>
<dbReference type="RefSeq" id="WP_101177042.1">
    <property type="nucleotide sequence ID" value="NZ_PISE01000019.1"/>
</dbReference>
<evidence type="ECO:0000256" key="1">
    <source>
        <dbReference type="ARBA" id="ARBA00023015"/>
    </source>
</evidence>
<dbReference type="InterPro" id="IPR037171">
    <property type="entry name" value="NagB/RpiA_transferase-like"/>
</dbReference>
<keyword evidence="2" id="KW-0238">DNA-binding</keyword>
<protein>
    <submittedName>
        <fullName evidence="5">DeoR family transcriptional regulator</fullName>
    </submittedName>
</protein>
<dbReference type="SMART" id="SM01134">
    <property type="entry name" value="DeoRC"/>
    <property type="match status" value="1"/>
</dbReference>
<organism evidence="5 6">
    <name type="scientific">Niallia nealsonii</name>
    <dbReference type="NCBI Taxonomy" id="115979"/>
    <lineage>
        <taxon>Bacteria</taxon>
        <taxon>Bacillati</taxon>
        <taxon>Bacillota</taxon>
        <taxon>Bacilli</taxon>
        <taxon>Bacillales</taxon>
        <taxon>Bacillaceae</taxon>
        <taxon>Niallia</taxon>
    </lineage>
</organism>
<dbReference type="GO" id="GO:0003700">
    <property type="term" value="F:DNA-binding transcription factor activity"/>
    <property type="evidence" value="ECO:0007669"/>
    <property type="project" value="InterPro"/>
</dbReference>
<dbReference type="PROSITE" id="PS00894">
    <property type="entry name" value="HTH_DEOR_1"/>
    <property type="match status" value="1"/>
</dbReference>
<dbReference type="PANTHER" id="PTHR30363">
    <property type="entry name" value="HTH-TYPE TRANSCRIPTIONAL REGULATOR SRLR-RELATED"/>
    <property type="match status" value="1"/>
</dbReference>
<dbReference type="InterPro" id="IPR014036">
    <property type="entry name" value="DeoR-like_C"/>
</dbReference>
<evidence type="ECO:0000313" key="6">
    <source>
        <dbReference type="Proteomes" id="UP000233375"/>
    </source>
</evidence>
<keyword evidence="1" id="KW-0805">Transcription regulation</keyword>
<evidence type="ECO:0000256" key="3">
    <source>
        <dbReference type="ARBA" id="ARBA00023163"/>
    </source>
</evidence>
<dbReference type="Gene3D" id="1.10.10.10">
    <property type="entry name" value="Winged helix-like DNA-binding domain superfamily/Winged helix DNA-binding domain"/>
    <property type="match status" value="1"/>
</dbReference>
<comment type="caution">
    <text evidence="5">The sequence shown here is derived from an EMBL/GenBank/DDBJ whole genome shotgun (WGS) entry which is preliminary data.</text>
</comment>
<keyword evidence="3" id="KW-0804">Transcription</keyword>
<dbReference type="SMART" id="SM00420">
    <property type="entry name" value="HTH_DEOR"/>
    <property type="match status" value="1"/>
</dbReference>
<evidence type="ECO:0000313" key="5">
    <source>
        <dbReference type="EMBL" id="PKG23811.1"/>
    </source>
</evidence>
<feature type="domain" description="HTH deoR-type" evidence="4">
    <location>
        <begin position="3"/>
        <end position="58"/>
    </location>
</feature>
<dbReference type="AlphaFoldDB" id="A0A2N0Z2R7"/>
<proteinExistence type="predicted"/>
<gene>
    <name evidence="5" type="ORF">CWS01_09935</name>
</gene>
<dbReference type="GO" id="GO:0003677">
    <property type="term" value="F:DNA binding"/>
    <property type="evidence" value="ECO:0007669"/>
    <property type="project" value="UniProtKB-KW"/>
</dbReference>
<dbReference type="EMBL" id="PISE01000019">
    <property type="protein sequence ID" value="PKG23811.1"/>
    <property type="molecule type" value="Genomic_DNA"/>
</dbReference>
<name>A0A2N0Z2R7_9BACI</name>